<keyword evidence="2" id="KW-0004">4Fe-4S</keyword>
<sequence>MLKKTVIVRPELCVGCMQCMIRCAEAHSRTKALASAIREDILAKPRIHIGVGPQNKPFPNKCRHCEPAPCQEACMPWAIRSDVAEGLKIVDPARCIGCGMCAMACPYYVIRFYRDTNAPERPSVAVKCDGCHDRVAAGDVPACVDACKTGALTFEDVNLYLKEGTNRLAHAAYGVRS</sequence>
<evidence type="ECO:0000256" key="3">
    <source>
        <dbReference type="ARBA" id="ARBA00022723"/>
    </source>
</evidence>
<keyword evidence="5" id="KW-0249">Electron transport</keyword>
<dbReference type="CDD" id="cd16374">
    <property type="entry name" value="DMSOR_beta_like"/>
    <property type="match status" value="1"/>
</dbReference>
<dbReference type="GO" id="GO:0051539">
    <property type="term" value="F:4 iron, 4 sulfur cluster binding"/>
    <property type="evidence" value="ECO:0007669"/>
    <property type="project" value="UniProtKB-KW"/>
</dbReference>
<keyword evidence="7" id="KW-0411">Iron-sulfur</keyword>
<name>A0A0W8G6M9_9ZZZZ</name>
<dbReference type="GO" id="GO:0046872">
    <property type="term" value="F:metal ion binding"/>
    <property type="evidence" value="ECO:0007669"/>
    <property type="project" value="UniProtKB-KW"/>
</dbReference>
<comment type="caution">
    <text evidence="9">The sequence shown here is derived from an EMBL/GenBank/DDBJ whole genome shotgun (WGS) entry which is preliminary data.</text>
</comment>
<feature type="domain" description="4Fe-4S ferredoxin-type" evidence="8">
    <location>
        <begin position="86"/>
        <end position="115"/>
    </location>
</feature>
<reference evidence="9" key="1">
    <citation type="journal article" date="2015" name="Proc. Natl. Acad. Sci. U.S.A.">
        <title>Networks of energetic and metabolic interactions define dynamics in microbial communities.</title>
        <authorList>
            <person name="Embree M."/>
            <person name="Liu J.K."/>
            <person name="Al-Bassam M.M."/>
            <person name="Zengler K."/>
        </authorList>
    </citation>
    <scope>NUCLEOTIDE SEQUENCE</scope>
</reference>
<evidence type="ECO:0000313" key="9">
    <source>
        <dbReference type="EMBL" id="KUG28791.1"/>
    </source>
</evidence>
<evidence type="ECO:0000256" key="5">
    <source>
        <dbReference type="ARBA" id="ARBA00022982"/>
    </source>
</evidence>
<evidence type="ECO:0000256" key="6">
    <source>
        <dbReference type="ARBA" id="ARBA00023004"/>
    </source>
</evidence>
<evidence type="ECO:0000256" key="7">
    <source>
        <dbReference type="ARBA" id="ARBA00023014"/>
    </source>
</evidence>
<proteinExistence type="predicted"/>
<dbReference type="PANTHER" id="PTHR43177">
    <property type="entry name" value="PROTEIN NRFC"/>
    <property type="match status" value="1"/>
</dbReference>
<keyword evidence="4" id="KW-0677">Repeat</keyword>
<dbReference type="AlphaFoldDB" id="A0A0W8G6M9"/>
<keyword evidence="6" id="KW-0408">Iron</keyword>
<feature type="domain" description="4Fe-4S ferredoxin-type" evidence="8">
    <location>
        <begin position="4"/>
        <end position="32"/>
    </location>
</feature>
<evidence type="ECO:0000256" key="1">
    <source>
        <dbReference type="ARBA" id="ARBA00022448"/>
    </source>
</evidence>
<evidence type="ECO:0000256" key="4">
    <source>
        <dbReference type="ARBA" id="ARBA00022737"/>
    </source>
</evidence>
<dbReference type="Gene3D" id="3.30.70.20">
    <property type="match status" value="2"/>
</dbReference>
<dbReference type="Pfam" id="PF13247">
    <property type="entry name" value="Fer4_11"/>
    <property type="match status" value="1"/>
</dbReference>
<dbReference type="InterPro" id="IPR017896">
    <property type="entry name" value="4Fe4S_Fe-S-bd"/>
</dbReference>
<dbReference type="EMBL" id="LNQE01000176">
    <property type="protein sequence ID" value="KUG28791.1"/>
    <property type="molecule type" value="Genomic_DNA"/>
</dbReference>
<dbReference type="InterPro" id="IPR017900">
    <property type="entry name" value="4Fe4S_Fe_S_CS"/>
</dbReference>
<accession>A0A0W8G6M9</accession>
<dbReference type="PROSITE" id="PS00198">
    <property type="entry name" value="4FE4S_FER_1"/>
    <property type="match status" value="1"/>
</dbReference>
<dbReference type="InterPro" id="IPR050954">
    <property type="entry name" value="ET_IronSulfur_Cluster-Binding"/>
</dbReference>
<dbReference type="SUPFAM" id="SSF54862">
    <property type="entry name" value="4Fe-4S ferredoxins"/>
    <property type="match status" value="1"/>
</dbReference>
<keyword evidence="1" id="KW-0813">Transport</keyword>
<evidence type="ECO:0000259" key="8">
    <source>
        <dbReference type="PROSITE" id="PS51379"/>
    </source>
</evidence>
<gene>
    <name evidence="9" type="ORF">ASZ90_001343</name>
</gene>
<protein>
    <submittedName>
        <fullName evidence="9">Anaerobic dimethyl sulfoxide reductase chain b</fullName>
    </submittedName>
</protein>
<dbReference type="PANTHER" id="PTHR43177:SF5">
    <property type="entry name" value="ANAEROBIC DIMETHYL SULFOXIDE REDUCTASE CHAIN B-RELATED"/>
    <property type="match status" value="1"/>
</dbReference>
<organism evidence="9">
    <name type="scientific">hydrocarbon metagenome</name>
    <dbReference type="NCBI Taxonomy" id="938273"/>
    <lineage>
        <taxon>unclassified sequences</taxon>
        <taxon>metagenomes</taxon>
        <taxon>ecological metagenomes</taxon>
    </lineage>
</organism>
<dbReference type="PROSITE" id="PS51379">
    <property type="entry name" value="4FE4S_FER_2"/>
    <property type="match status" value="2"/>
</dbReference>
<evidence type="ECO:0000256" key="2">
    <source>
        <dbReference type="ARBA" id="ARBA00022485"/>
    </source>
</evidence>
<keyword evidence="3" id="KW-0479">Metal-binding</keyword>